<dbReference type="Proteomes" id="UP000186559">
    <property type="component" value="Chromosome"/>
</dbReference>
<dbReference type="KEGG" id="tpro:Ga0080559_TMP3934"/>
<accession>A0A1U7D9J2</accession>
<reference evidence="1 2" key="1">
    <citation type="submission" date="2016-03" db="EMBL/GenBank/DDBJ databases">
        <title>Deep-sea bacteria in the southern Pacific.</title>
        <authorList>
            <person name="Tang K."/>
        </authorList>
    </citation>
    <scope>NUCLEOTIDE SEQUENCE [LARGE SCALE GENOMIC DNA]</scope>
    <source>
        <strain evidence="1 2">JLT2016</strain>
    </source>
</reference>
<evidence type="ECO:0000313" key="2">
    <source>
        <dbReference type="Proteomes" id="UP000186559"/>
    </source>
</evidence>
<keyword evidence="2" id="KW-1185">Reference proteome</keyword>
<dbReference type="AlphaFoldDB" id="A0A1U7D9J2"/>
<protein>
    <submittedName>
        <fullName evidence="1">Uncharacterized protein</fullName>
    </submittedName>
</protein>
<sequence>MLLASSIPGLADDGENTIKRLTGTRVDNQLTVQPDEVFGSEIPEAEHAFTDMLQFYVPTQRASGLVEPIEYFDVDGNLVETLETAKPLVNVFLYGPAVEVEGTAFLHSFMDSFAAVSLDDGETWKTTNLSQSADQTSFTLGTSKHGGNHAVSDSVFLESAEWIERNKNVGRLNIVGEVDNDDGVKRVQIINADTGDDVFAFNVRNNTTEFDLERVVRAENAPCRIAAVVDGEVSAPVPVSYSEETEAQCSGLDLTEYPGGAYSIAQASSGNKAMVAWTSRYCQQGQPGYSIAWDGTDEGLSDEQLAKRTALETLLDVDVSQDLYLTDLFGVAGSQGSIDFAEEDYPQAGEVPFGCLWTSRGVLLPGDDPRTEDTEETHMVWTKPERLTSGRRDPYRVEVHALEGAGFVMTWQEDPDGLRPGQGEGPGEGWSGAVAHSQTDVWYSFLPWEYANLVENPEDPAGTPVNLADHDLTATGRPQAYVPWAVPMRLTNNNKCTVDKYWDPKDPLDPELFSYCNYAVAQDYGLQNFCQDTANIPQGQNDELGLICVNDDGLPNLANTAATRPRTSLQGYDSDGDGKTDSGWVIVATEESKGLGRFAFWPDGTPCDEDATDDPDCSADIGKNQWYFSFDMGAPATSDTAAHPNGLVQSLVSQGNLLNQPEIDWRTGEFYPVLNTVQMWDFGDYNYDLYNTEIARRSSLLAQGIAKGVNSEGGTVAIPSWKQGAMRQGGPADTMFRRIKVDAQTYVEGLDNNPYAFSNVVCDPVGGVGGWILTDGSNPYYPEGICTASPTNLSAAIPDTCIDTASDATIDCPTVDFTSSTYGQLVFPQNDPAGPILQGYAQGEGDTTKVLTWHQCPSDGTQISGDFDGVTCDTDNRDDVFATMNDQSWYNPLDVSKGHRGFLDGDFVMYLYAWSPNWRLNARGNDRYDLYVRRSFDGGDTWTTLPASFTASNGALYVGDGTVTCQVYRSEESQVSQSVEPMICSEYGAGVAEAARNVTQHHNMRITTLDPRYAPTGGPRQVSIIEGECVNLEDPTIDGSVMTCVDPRTGESELRDPSRYFMVFETGDNSTVEEGEAEPLDLFYGRGESFGDDYTVWAETDTASADATFCYPSNPQGDDTVSEVVEGSGFCNEFDRLNSAGDTHSSEADLEAKQDGSKLYGAWSQWVFEDDSMEHIVESEAMARRVWWIDDYISSENAWTLPGTNSAMADRPVK</sequence>
<proteinExistence type="predicted"/>
<organism evidence="1 2">
    <name type="scientific">Salipiger profundus</name>
    <dbReference type="NCBI Taxonomy" id="1229727"/>
    <lineage>
        <taxon>Bacteria</taxon>
        <taxon>Pseudomonadati</taxon>
        <taxon>Pseudomonadota</taxon>
        <taxon>Alphaproteobacteria</taxon>
        <taxon>Rhodobacterales</taxon>
        <taxon>Roseobacteraceae</taxon>
        <taxon>Salipiger</taxon>
    </lineage>
</organism>
<gene>
    <name evidence="1" type="ORF">Ga0080559_TMP3934</name>
</gene>
<dbReference type="EMBL" id="CP014796">
    <property type="protein sequence ID" value="APX24730.1"/>
    <property type="molecule type" value="Genomic_DNA"/>
</dbReference>
<dbReference type="NCBIfam" id="NF040591">
    <property type="entry name" value="choice_anch_O"/>
    <property type="match status" value="1"/>
</dbReference>
<evidence type="ECO:0000313" key="1">
    <source>
        <dbReference type="EMBL" id="APX24730.1"/>
    </source>
</evidence>
<name>A0A1U7D9J2_9RHOB</name>